<dbReference type="EMBL" id="LBTH01000004">
    <property type="protein sequence ID" value="KKQ36241.1"/>
    <property type="molecule type" value="Genomic_DNA"/>
</dbReference>
<evidence type="ECO:0000313" key="2">
    <source>
        <dbReference type="Proteomes" id="UP000034852"/>
    </source>
</evidence>
<evidence type="ECO:0000313" key="1">
    <source>
        <dbReference type="EMBL" id="KKQ36241.1"/>
    </source>
</evidence>
<dbReference type="Proteomes" id="UP000034852">
    <property type="component" value="Unassembled WGS sequence"/>
</dbReference>
<comment type="caution">
    <text evidence="1">The sequence shown here is derived from an EMBL/GenBank/DDBJ whole genome shotgun (WGS) entry which is preliminary data.</text>
</comment>
<protein>
    <submittedName>
        <fullName evidence="1">Uncharacterized protein</fullName>
    </submittedName>
</protein>
<proteinExistence type="predicted"/>
<name>A0A0G0K6I7_9BACT</name>
<gene>
    <name evidence="1" type="ORF">US52_C0004G0007</name>
</gene>
<sequence length="59" mass="6658">MQNPIDKLMDDTIAILSECESILRRLNDPANTYEAVKVVIGPQVERIKTLLGTMEKDIN</sequence>
<organism evidence="1 2">
    <name type="scientific">candidate division WS6 bacterium GW2011_GWA2_37_6</name>
    <dbReference type="NCBI Taxonomy" id="1619087"/>
    <lineage>
        <taxon>Bacteria</taxon>
        <taxon>Candidatus Dojkabacteria</taxon>
    </lineage>
</organism>
<reference evidence="1 2" key="1">
    <citation type="journal article" date="2015" name="Nature">
        <title>rRNA introns, odd ribosomes, and small enigmatic genomes across a large radiation of phyla.</title>
        <authorList>
            <person name="Brown C.T."/>
            <person name="Hug L.A."/>
            <person name="Thomas B.C."/>
            <person name="Sharon I."/>
            <person name="Castelle C.J."/>
            <person name="Singh A."/>
            <person name="Wilkins M.J."/>
            <person name="Williams K.H."/>
            <person name="Banfield J.F."/>
        </authorList>
    </citation>
    <scope>NUCLEOTIDE SEQUENCE [LARGE SCALE GENOMIC DNA]</scope>
</reference>
<dbReference type="AlphaFoldDB" id="A0A0G0K6I7"/>
<accession>A0A0G0K6I7</accession>